<organism evidence="1 2">
    <name type="scientific">Sorangium cellulosum</name>
    <name type="common">Polyangium cellulosum</name>
    <dbReference type="NCBI Taxonomy" id="56"/>
    <lineage>
        <taxon>Bacteria</taxon>
        <taxon>Pseudomonadati</taxon>
        <taxon>Myxococcota</taxon>
        <taxon>Polyangia</taxon>
        <taxon>Polyangiales</taxon>
        <taxon>Polyangiaceae</taxon>
        <taxon>Sorangium</taxon>
    </lineage>
</organism>
<accession>A0A150RQ60</accession>
<comment type="caution">
    <text evidence="1">The sequence shown here is derived from an EMBL/GenBank/DDBJ whole genome shotgun (WGS) entry which is preliminary data.</text>
</comment>
<sequence length="447" mass="48966">MRRAAEVPAAVQWHDGMLLSPQHFQESARRSERLLDYHLGQLHPFHHGVHHLEIDAGLLASGTLRLLEIEAILPDHLVVHHTTRDPELQVDLKPHAAELAAGPLTAYLAVPREHLGGAAVGGEFARYRSIEGAPIPDDNTGDEPLPVPRLVPLARLLVAAAPPARFVCLPIAEVRREGEAFVRTEYLPPCMAVPLTSPLGAMCGQIVARLREKALRLADRLGAHSLTKERELIADLRRQIHALVAALPPLEVALGTGRSHPYALYLALASLVGQLAALARTPVPPVLPAYQHDDLRASFRAARDHIFRLVDEGILESFTAHAFDFGEGRYRVEFLRRFAGRPVLVAARGRRGAPEKELVAWIEGALIGSARRAREMQQSRVLGVGRRRVDRYEDLIAPSGTVLFQLEESSPYVDPDEPLVLFNTGDPTAAAGPAELVLYVKAGDERA</sequence>
<dbReference type="Proteomes" id="UP000075635">
    <property type="component" value="Unassembled WGS sequence"/>
</dbReference>
<dbReference type="Pfam" id="PF05936">
    <property type="entry name" value="T6SS_VasE"/>
    <property type="match status" value="1"/>
</dbReference>
<dbReference type="PANTHER" id="PTHR35566:SF1">
    <property type="entry name" value="TYPE VI SECRETION SYSTEM BASEPLATE COMPONENT TSSK1"/>
    <property type="match status" value="1"/>
</dbReference>
<evidence type="ECO:0000313" key="1">
    <source>
        <dbReference type="EMBL" id="KYF82412.1"/>
    </source>
</evidence>
<evidence type="ECO:0008006" key="3">
    <source>
        <dbReference type="Google" id="ProtNLM"/>
    </source>
</evidence>
<gene>
    <name evidence="1" type="ORF">BE17_40665</name>
</gene>
<dbReference type="NCBIfam" id="TIGR03353">
    <property type="entry name" value="VI_chp_4"/>
    <property type="match status" value="1"/>
</dbReference>
<reference evidence="1 2" key="1">
    <citation type="submission" date="2014-02" db="EMBL/GenBank/DDBJ databases">
        <title>The small core and large imbalanced accessory genome model reveals a collaborative survival strategy of Sorangium cellulosum strains in nature.</title>
        <authorList>
            <person name="Han K."/>
            <person name="Peng R."/>
            <person name="Blom J."/>
            <person name="Li Y.-Z."/>
        </authorList>
    </citation>
    <scope>NUCLEOTIDE SEQUENCE [LARGE SCALE GENOMIC DNA]</scope>
    <source>
        <strain evidence="1 2">So0011-07</strain>
    </source>
</reference>
<evidence type="ECO:0000313" key="2">
    <source>
        <dbReference type="Proteomes" id="UP000075635"/>
    </source>
</evidence>
<dbReference type="EMBL" id="JEMB01002252">
    <property type="protein sequence ID" value="KYF82412.1"/>
    <property type="molecule type" value="Genomic_DNA"/>
</dbReference>
<protein>
    <recommendedName>
        <fullName evidence="3">Type VI secretion protein</fullName>
    </recommendedName>
</protein>
<dbReference type="PANTHER" id="PTHR35566">
    <property type="entry name" value="BLR3599 PROTEIN"/>
    <property type="match status" value="1"/>
</dbReference>
<proteinExistence type="predicted"/>
<dbReference type="InterPro" id="IPR010263">
    <property type="entry name" value="T6SS_TssK"/>
</dbReference>
<dbReference type="AlphaFoldDB" id="A0A150RQ60"/>
<name>A0A150RQ60_SORCE</name>